<dbReference type="RefSeq" id="WP_074887832.1">
    <property type="nucleotide sequence ID" value="NZ_FOXO01000013.1"/>
</dbReference>
<evidence type="ECO:0000256" key="1">
    <source>
        <dbReference type="ARBA" id="ARBA00023125"/>
    </source>
</evidence>
<dbReference type="PANTHER" id="PTHR33221">
    <property type="entry name" value="WINGED HELIX-TURN-HELIX TRANSCRIPTIONAL REGULATOR, RRF2 FAMILY"/>
    <property type="match status" value="1"/>
</dbReference>
<evidence type="ECO:0000313" key="2">
    <source>
        <dbReference type="EMBL" id="SFP95245.1"/>
    </source>
</evidence>
<dbReference type="OrthoDB" id="9808360at2"/>
<accession>A0A1I5UJ34</accession>
<dbReference type="InterPro" id="IPR000944">
    <property type="entry name" value="Tscrpt_reg_Rrf2"/>
</dbReference>
<dbReference type="SUPFAM" id="SSF46785">
    <property type="entry name" value="Winged helix' DNA-binding domain"/>
    <property type="match status" value="1"/>
</dbReference>
<dbReference type="NCBIfam" id="TIGR00738">
    <property type="entry name" value="rrf2_super"/>
    <property type="match status" value="1"/>
</dbReference>
<dbReference type="InterPro" id="IPR036390">
    <property type="entry name" value="WH_DNA-bd_sf"/>
</dbReference>
<dbReference type="Gene3D" id="1.10.10.10">
    <property type="entry name" value="Winged helix-like DNA-binding domain superfamily/Winged helix DNA-binding domain"/>
    <property type="match status" value="1"/>
</dbReference>
<dbReference type="GO" id="GO:0005829">
    <property type="term" value="C:cytosol"/>
    <property type="evidence" value="ECO:0007669"/>
    <property type="project" value="TreeGrafter"/>
</dbReference>
<dbReference type="PANTHER" id="PTHR33221:SF5">
    <property type="entry name" value="HTH-TYPE TRANSCRIPTIONAL REGULATOR ISCR"/>
    <property type="match status" value="1"/>
</dbReference>
<proteinExistence type="predicted"/>
<organism evidence="2 3">
    <name type="scientific">Butyrivibrio proteoclasticus</name>
    <dbReference type="NCBI Taxonomy" id="43305"/>
    <lineage>
        <taxon>Bacteria</taxon>
        <taxon>Bacillati</taxon>
        <taxon>Bacillota</taxon>
        <taxon>Clostridia</taxon>
        <taxon>Lachnospirales</taxon>
        <taxon>Lachnospiraceae</taxon>
        <taxon>Butyrivibrio</taxon>
    </lineage>
</organism>
<sequence length="136" mass="14973">MKISTKGRYALKVMMDIALHDNGEFISLKDIANRQNIAVKYLEQIVSGLNKSGFLLSMRGNNGGYRLAREPKDCNIGDILRTVEGSLTPIECVAGDEGNPCPLSDSCSTLPFWAGLDKVVNDYINSYSLQDLIDQN</sequence>
<dbReference type="PROSITE" id="PS51197">
    <property type="entry name" value="HTH_RRF2_2"/>
    <property type="match status" value="1"/>
</dbReference>
<name>A0A1I5UJ34_9FIRM</name>
<dbReference type="Pfam" id="PF02082">
    <property type="entry name" value="Rrf2"/>
    <property type="match status" value="1"/>
</dbReference>
<keyword evidence="1" id="KW-0238">DNA-binding</keyword>
<protein>
    <submittedName>
        <fullName evidence="2">Transcriptional regulator, BadM/Rrf2 family</fullName>
    </submittedName>
</protein>
<dbReference type="GO" id="GO:0003677">
    <property type="term" value="F:DNA binding"/>
    <property type="evidence" value="ECO:0007669"/>
    <property type="project" value="UniProtKB-KW"/>
</dbReference>
<dbReference type="GO" id="GO:0003700">
    <property type="term" value="F:DNA-binding transcription factor activity"/>
    <property type="evidence" value="ECO:0007669"/>
    <property type="project" value="TreeGrafter"/>
</dbReference>
<reference evidence="3" key="1">
    <citation type="submission" date="2016-10" db="EMBL/GenBank/DDBJ databases">
        <authorList>
            <person name="Varghese N."/>
            <person name="Submissions S."/>
        </authorList>
    </citation>
    <scope>NUCLEOTIDE SEQUENCE [LARGE SCALE GENOMIC DNA]</scope>
    <source>
        <strain evidence="3">P18</strain>
    </source>
</reference>
<keyword evidence="3" id="KW-1185">Reference proteome</keyword>
<dbReference type="Proteomes" id="UP000182624">
    <property type="component" value="Unassembled WGS sequence"/>
</dbReference>
<dbReference type="AlphaFoldDB" id="A0A1I5UJ34"/>
<evidence type="ECO:0000313" key="3">
    <source>
        <dbReference type="Proteomes" id="UP000182624"/>
    </source>
</evidence>
<gene>
    <name evidence="2" type="ORF">SAMN04487928_11321</name>
</gene>
<dbReference type="InterPro" id="IPR036388">
    <property type="entry name" value="WH-like_DNA-bd_sf"/>
</dbReference>
<dbReference type="EMBL" id="FOXO01000013">
    <property type="protein sequence ID" value="SFP95245.1"/>
    <property type="molecule type" value="Genomic_DNA"/>
</dbReference>